<dbReference type="PANTHER" id="PTHR22767:SF2">
    <property type="entry name" value="N(ALPHA)-ACETYLTRANSFERASE 15_16, ISOFORM A"/>
    <property type="match status" value="1"/>
</dbReference>
<feature type="compositionally biased region" description="Gly residues" evidence="4">
    <location>
        <begin position="541"/>
        <end position="554"/>
    </location>
</feature>
<dbReference type="PANTHER" id="PTHR22767">
    <property type="entry name" value="N-TERMINAL ACETYLTRANSFERASE-RELATED"/>
    <property type="match status" value="1"/>
</dbReference>
<gene>
    <name evidence="5" type="ORF">VKT23_017581</name>
</gene>
<sequence>MKGLILTHMGLRTEGIDLVKKGMRLDLTSHIVWHVFGLIQKGEKDYAGALKSYTQALKFDKDNMNILRDAAQLQTQLGLYDGLVETRHTLLKLRPTLRQHWTALAVAYYLSGNLQQAKNVLEKYESTLKNIPDYDNDHSETLLFHIRVLYNLGLYTEAISLLDTNAKARAIVDKTAIMQYRAQLLSASDSSEAADAWRVCIEHNSENVEYYEGYLKEKKKSEEDSLQVLTSLSTTLPRASVPKRLALSLAPVSDGTFSSLAKPYILSGLQKGIPSLFVDLKGLYTDIAKMQAIQDIVEAELSSPSGEADPSTYIWTLYFLSQHYSFLSNQSTALKHITTAIAHTPTLPDLHVLHGKILKRSGDLYGAARAINLARLLDGQDRFLNTKTGKYLLRAGLVEEAGSKDKGVLGVFTKKDAPSPAADLEDMQSLLYLLEEADAHQRNFDLSFLTGAQGQELGMALKKYLAVQKIFSEIQDDQYDFHGYCLRKFTISVYLDLLAYEQTLPLHPSSIKSAIAASRIFLSVYDDPELRSGSSKRRVKGGVGKNGAGAGEAGAGPQLTDAEKKAKKKAKKAAAQAQKKEKEKEKEEGKDGKKVAAAQNNNEDKGLEPPTPPDDDLDGKKVLGCEDPLERAAKLLGPISKLLLARYKADGEKGDAKEKKPKHKWTKGYGEVEFWTTVYDVAIRRKKPLQAIQALVQAHTIDPEHPEVHLRVVHAAHYHLTTSSSDTSVTSSTFADQLSSLLPPSSSGSLEALSTYNSTFLQQHSSSPKTVLACAKATQLLDAPRAEVEDTVLGLLTPEPESKPEHGLDIETALEALVFLHSLSFSSQDQETEALERFRTTCSETLFPLSTIFKTIEEQKKMRQELTEWIGAAPGAAFGSESGGDGEVVTAE</sequence>
<dbReference type="InterPro" id="IPR011990">
    <property type="entry name" value="TPR-like_helical_dom_sf"/>
</dbReference>
<keyword evidence="2 3" id="KW-0802">TPR repeat</keyword>
<dbReference type="SMART" id="SM00028">
    <property type="entry name" value="TPR"/>
    <property type="match status" value="4"/>
</dbReference>
<dbReference type="Gene3D" id="1.25.40.1040">
    <property type="match status" value="1"/>
</dbReference>
<organism evidence="5 6">
    <name type="scientific">Marasmiellus scandens</name>
    <dbReference type="NCBI Taxonomy" id="2682957"/>
    <lineage>
        <taxon>Eukaryota</taxon>
        <taxon>Fungi</taxon>
        <taxon>Dikarya</taxon>
        <taxon>Basidiomycota</taxon>
        <taxon>Agaricomycotina</taxon>
        <taxon>Agaricomycetes</taxon>
        <taxon>Agaricomycetidae</taxon>
        <taxon>Agaricales</taxon>
        <taxon>Marasmiineae</taxon>
        <taxon>Omphalotaceae</taxon>
        <taxon>Marasmiellus</taxon>
    </lineage>
</organism>
<comment type="caution">
    <text evidence="5">The sequence shown here is derived from an EMBL/GenBank/DDBJ whole genome shotgun (WGS) entry which is preliminary data.</text>
</comment>
<evidence type="ECO:0000256" key="3">
    <source>
        <dbReference type="PROSITE-ProRule" id="PRU00339"/>
    </source>
</evidence>
<feature type="compositionally biased region" description="Basic and acidic residues" evidence="4">
    <location>
        <begin position="578"/>
        <end position="594"/>
    </location>
</feature>
<feature type="repeat" description="TPR" evidence="3">
    <location>
        <begin position="30"/>
        <end position="63"/>
    </location>
</feature>
<dbReference type="PIRSF" id="PIRSF000422">
    <property type="entry name" value="N-terminal-AcTrfase-A_aux_su"/>
    <property type="match status" value="1"/>
</dbReference>
<evidence type="ECO:0000256" key="1">
    <source>
        <dbReference type="ARBA" id="ARBA00022737"/>
    </source>
</evidence>
<name>A0ABR1IVX5_9AGAR</name>
<evidence type="ECO:0000313" key="6">
    <source>
        <dbReference type="Proteomes" id="UP001498398"/>
    </source>
</evidence>
<evidence type="ECO:0000256" key="2">
    <source>
        <dbReference type="ARBA" id="ARBA00022803"/>
    </source>
</evidence>
<dbReference type="EMBL" id="JBANRG010000073">
    <property type="protein sequence ID" value="KAK7439356.1"/>
    <property type="molecule type" value="Genomic_DNA"/>
</dbReference>
<dbReference type="PROSITE" id="PS50005">
    <property type="entry name" value="TPR"/>
    <property type="match status" value="1"/>
</dbReference>
<reference evidence="5 6" key="1">
    <citation type="submission" date="2024-01" db="EMBL/GenBank/DDBJ databases">
        <title>A draft genome for the cacao thread blight pathogen Marasmiellus scandens.</title>
        <authorList>
            <person name="Baruah I.K."/>
            <person name="Leung J."/>
            <person name="Bukari Y."/>
            <person name="Amoako-Attah I."/>
            <person name="Meinhardt L.W."/>
            <person name="Bailey B.A."/>
            <person name="Cohen S.P."/>
        </authorList>
    </citation>
    <scope>NUCLEOTIDE SEQUENCE [LARGE SCALE GENOMIC DNA]</scope>
    <source>
        <strain evidence="5 6">GH-19</strain>
    </source>
</reference>
<dbReference type="Proteomes" id="UP001498398">
    <property type="component" value="Unassembled WGS sequence"/>
</dbReference>
<keyword evidence="1" id="KW-0677">Repeat</keyword>
<keyword evidence="6" id="KW-1185">Reference proteome</keyword>
<dbReference type="InterPro" id="IPR021183">
    <property type="entry name" value="NatA_aux_su"/>
</dbReference>
<evidence type="ECO:0000313" key="5">
    <source>
        <dbReference type="EMBL" id="KAK7439356.1"/>
    </source>
</evidence>
<accession>A0ABR1IVX5</accession>
<dbReference type="Pfam" id="PF12569">
    <property type="entry name" value="NatA_aux_su"/>
    <property type="match status" value="1"/>
</dbReference>
<protein>
    <submittedName>
        <fullName evidence="5">Uncharacterized protein</fullName>
    </submittedName>
</protein>
<feature type="region of interest" description="Disordered" evidence="4">
    <location>
        <begin position="529"/>
        <end position="622"/>
    </location>
</feature>
<evidence type="ECO:0000256" key="4">
    <source>
        <dbReference type="SAM" id="MobiDB-lite"/>
    </source>
</evidence>
<proteinExistence type="predicted"/>
<dbReference type="Gene3D" id="1.25.40.1010">
    <property type="match status" value="1"/>
</dbReference>
<dbReference type="SUPFAM" id="SSF48452">
    <property type="entry name" value="TPR-like"/>
    <property type="match status" value="2"/>
</dbReference>
<dbReference type="InterPro" id="IPR019734">
    <property type="entry name" value="TPR_rpt"/>
</dbReference>